<evidence type="ECO:0000313" key="2">
    <source>
        <dbReference type="Proteomes" id="UP000002149"/>
    </source>
</evidence>
<dbReference type="AlphaFoldDB" id="A0A0S2LIT5"/>
<gene>
    <name evidence="1" type="ordered locus">CNC02685</name>
</gene>
<dbReference type="InParanoid" id="A0A0S2LIT5"/>
<reference evidence="1 2" key="1">
    <citation type="journal article" date="2005" name="Science">
        <title>The genome of the basidiomycetous yeast and human pathogen Cryptococcus neoformans.</title>
        <authorList>
            <person name="Loftus B.J."/>
            <person name="Fung E."/>
            <person name="Roncaglia P."/>
            <person name="Rowley D."/>
            <person name="Amedeo P."/>
            <person name="Bruno D."/>
            <person name="Vamathevan J."/>
            <person name="Miranda M."/>
            <person name="Anderson I.J."/>
            <person name="Fraser J.A."/>
            <person name="Allen J.E."/>
            <person name="Bosdet I.E."/>
            <person name="Brent M.R."/>
            <person name="Chiu R."/>
            <person name="Doering T.L."/>
            <person name="Donlin M.J."/>
            <person name="D'Souza C.A."/>
            <person name="Fox D.S."/>
            <person name="Grinberg V."/>
            <person name="Fu J."/>
            <person name="Fukushima M."/>
            <person name="Haas B.J."/>
            <person name="Huang J.C."/>
            <person name="Janbon G."/>
            <person name="Jones S.J."/>
            <person name="Koo H.L."/>
            <person name="Krzywinski M.I."/>
            <person name="Kwon-Chung J.K."/>
            <person name="Lengeler K.B."/>
            <person name="Maiti R."/>
            <person name="Marra M.A."/>
            <person name="Marra R.E."/>
            <person name="Mathewson C.A."/>
            <person name="Mitchell T.G."/>
            <person name="Pertea M."/>
            <person name="Riggs F.R."/>
            <person name="Salzberg S.L."/>
            <person name="Schein J.E."/>
            <person name="Shvartsbeyn A."/>
            <person name="Shin H."/>
            <person name="Shumway M."/>
            <person name="Specht C.A."/>
            <person name="Suh B.B."/>
            <person name="Tenney A."/>
            <person name="Utterback T.R."/>
            <person name="Wickes B.L."/>
            <person name="Wortman J.R."/>
            <person name="Wye N.H."/>
            <person name="Kronstad J.W."/>
            <person name="Lodge J.K."/>
            <person name="Heitman J."/>
            <person name="Davis R.W."/>
            <person name="Fraser C.M."/>
            <person name="Hyman R.W."/>
        </authorList>
    </citation>
    <scope>NUCLEOTIDE SEQUENCE [LARGE SCALE GENOMIC DNA]</scope>
    <source>
        <strain evidence="2">JEC21 / ATCC MYA-565</strain>
    </source>
</reference>
<proteinExistence type="predicted"/>
<dbReference type="KEGG" id="cne:CNC02685"/>
<dbReference type="PaxDb" id="214684-A0A0S2LIT5"/>
<name>A0A0S2LIT5_CRYD1</name>
<dbReference type="GeneID" id="36392787"/>
<sequence>MVNEAIVQEGWPYEFGTSGFCETWPVAQDIQHSYCGIHEEIRLFLWLTSCIYRRWWLTLAGEDKE</sequence>
<protein>
    <submittedName>
        <fullName evidence="1">Uncharacterized protein</fullName>
    </submittedName>
</protein>
<dbReference type="EMBL" id="AE017343">
    <property type="protein sequence ID" value="ALO60462.1"/>
    <property type="molecule type" value="Genomic_DNA"/>
</dbReference>
<organism evidence="1 2">
    <name type="scientific">Cryptococcus deneoformans (strain JEC21 / ATCC MYA-565)</name>
    <name type="common">Cryptococcus neoformans var. neoformans serotype D</name>
    <dbReference type="NCBI Taxonomy" id="214684"/>
    <lineage>
        <taxon>Eukaryota</taxon>
        <taxon>Fungi</taxon>
        <taxon>Dikarya</taxon>
        <taxon>Basidiomycota</taxon>
        <taxon>Agaricomycotina</taxon>
        <taxon>Tremellomycetes</taxon>
        <taxon>Tremellales</taxon>
        <taxon>Cryptococcaceae</taxon>
        <taxon>Cryptococcus</taxon>
        <taxon>Cryptococcus neoformans species complex</taxon>
    </lineage>
</organism>
<keyword evidence="2" id="KW-1185">Reference proteome</keyword>
<dbReference type="Proteomes" id="UP000002149">
    <property type="component" value="Chromosome 3"/>
</dbReference>
<accession>A0A0S2LIT5</accession>
<dbReference type="VEuPathDB" id="FungiDB:CNC02685"/>
<dbReference type="RefSeq" id="XP_024514279.1">
    <property type="nucleotide sequence ID" value="XM_024658942.1"/>
</dbReference>
<evidence type="ECO:0000313" key="1">
    <source>
        <dbReference type="EMBL" id="ALO60462.1"/>
    </source>
</evidence>